<dbReference type="AlphaFoldDB" id="A0A8K0K5I3"/>
<dbReference type="PANTHER" id="PTHR15857">
    <property type="entry name" value="COMM DOMAIN CONTAINING PROTEIN 2"/>
    <property type="match status" value="1"/>
</dbReference>
<gene>
    <name evidence="3" type="ORF">J437_LFUL006668</name>
</gene>
<dbReference type="Pfam" id="PF21672">
    <property type="entry name" value="COMM_HN"/>
    <property type="match status" value="1"/>
</dbReference>
<evidence type="ECO:0000256" key="1">
    <source>
        <dbReference type="SAM" id="MobiDB-lite"/>
    </source>
</evidence>
<protein>
    <recommendedName>
        <fullName evidence="2">COMM domain-containing protein</fullName>
    </recommendedName>
</protein>
<dbReference type="PROSITE" id="PS51269">
    <property type="entry name" value="COMM"/>
    <property type="match status" value="1"/>
</dbReference>
<proteinExistence type="predicted"/>
<feature type="compositionally biased region" description="Basic and acidic residues" evidence="1">
    <location>
        <begin position="161"/>
        <end position="177"/>
    </location>
</feature>
<comment type="caution">
    <text evidence="3">The sequence shown here is derived from an EMBL/GenBank/DDBJ whole genome shotgun (WGS) entry which is preliminary data.</text>
</comment>
<dbReference type="Pfam" id="PF07258">
    <property type="entry name" value="COMM_domain"/>
    <property type="match status" value="1"/>
</dbReference>
<feature type="region of interest" description="Disordered" evidence="1">
    <location>
        <begin position="161"/>
        <end position="182"/>
    </location>
</feature>
<evidence type="ECO:0000313" key="3">
    <source>
        <dbReference type="EMBL" id="KAG8228789.1"/>
    </source>
</evidence>
<name>A0A8K0K5I3_LADFU</name>
<dbReference type="EMBL" id="KZ308389">
    <property type="protein sequence ID" value="KAG8228789.1"/>
    <property type="molecule type" value="Genomic_DNA"/>
</dbReference>
<sequence length="221" mass="24616">MSGLPRTMQLFLTDSHKQHLELVSKQDISVFREVCQIALDFVRNGPNLKAIVALSQEIEVPPQSLRLAIEGLIKLLIESFKNKLSSEDFTGSLQALGFREEQQDLLTKLYTEEGKILNVVGGSVTPPHFHNLDWRFEVQVASRSLLHQLTPLITMKLSLKDGETAPKGKESDSDSGAKKPSLQDHILQIDPVGLLHITGILEQALAEGSSRHCRRVQHSLE</sequence>
<keyword evidence="4" id="KW-1185">Reference proteome</keyword>
<dbReference type="Proteomes" id="UP000792457">
    <property type="component" value="Unassembled WGS sequence"/>
</dbReference>
<accession>A0A8K0K5I3</accession>
<reference evidence="3" key="2">
    <citation type="submission" date="2017-10" db="EMBL/GenBank/DDBJ databases">
        <title>Ladona fulva Genome sequencing and assembly.</title>
        <authorList>
            <person name="Murali S."/>
            <person name="Richards S."/>
            <person name="Bandaranaike D."/>
            <person name="Bellair M."/>
            <person name="Blankenburg K."/>
            <person name="Chao H."/>
            <person name="Dinh H."/>
            <person name="Doddapaneni H."/>
            <person name="Dugan-Rocha S."/>
            <person name="Elkadiri S."/>
            <person name="Gnanaolivu R."/>
            <person name="Hernandez B."/>
            <person name="Skinner E."/>
            <person name="Javaid M."/>
            <person name="Lee S."/>
            <person name="Li M."/>
            <person name="Ming W."/>
            <person name="Munidasa M."/>
            <person name="Muniz J."/>
            <person name="Nguyen L."/>
            <person name="Hughes D."/>
            <person name="Osuji N."/>
            <person name="Pu L.-L."/>
            <person name="Puazo M."/>
            <person name="Qu C."/>
            <person name="Quiroz J."/>
            <person name="Raj R."/>
            <person name="Weissenberger G."/>
            <person name="Xin Y."/>
            <person name="Zou X."/>
            <person name="Han Y."/>
            <person name="Worley K."/>
            <person name="Muzny D."/>
            <person name="Gibbs R."/>
        </authorList>
    </citation>
    <scope>NUCLEOTIDE SEQUENCE</scope>
    <source>
        <strain evidence="3">Sampled in the wild</strain>
    </source>
</reference>
<feature type="domain" description="COMM" evidence="2">
    <location>
        <begin position="128"/>
        <end position="212"/>
    </location>
</feature>
<dbReference type="PANTHER" id="PTHR15857:SF0">
    <property type="entry name" value="COMM DOMAIN-CONTAINING PROTEIN 2"/>
    <property type="match status" value="1"/>
</dbReference>
<reference evidence="3" key="1">
    <citation type="submission" date="2013-04" db="EMBL/GenBank/DDBJ databases">
        <authorList>
            <person name="Qu J."/>
            <person name="Murali S.C."/>
            <person name="Bandaranaike D."/>
            <person name="Bellair M."/>
            <person name="Blankenburg K."/>
            <person name="Chao H."/>
            <person name="Dinh H."/>
            <person name="Doddapaneni H."/>
            <person name="Downs B."/>
            <person name="Dugan-Rocha S."/>
            <person name="Elkadiri S."/>
            <person name="Gnanaolivu R.D."/>
            <person name="Hernandez B."/>
            <person name="Javaid M."/>
            <person name="Jayaseelan J.C."/>
            <person name="Lee S."/>
            <person name="Li M."/>
            <person name="Ming W."/>
            <person name="Munidasa M."/>
            <person name="Muniz J."/>
            <person name="Nguyen L."/>
            <person name="Ongeri F."/>
            <person name="Osuji N."/>
            <person name="Pu L.-L."/>
            <person name="Puazo M."/>
            <person name="Qu C."/>
            <person name="Quiroz J."/>
            <person name="Raj R."/>
            <person name="Weissenberger G."/>
            <person name="Xin Y."/>
            <person name="Zou X."/>
            <person name="Han Y."/>
            <person name="Richards S."/>
            <person name="Worley K."/>
            <person name="Muzny D."/>
            <person name="Gibbs R."/>
        </authorList>
    </citation>
    <scope>NUCLEOTIDE SEQUENCE</scope>
    <source>
        <strain evidence="3">Sampled in the wild</strain>
    </source>
</reference>
<dbReference type="OrthoDB" id="10257479at2759"/>
<dbReference type="InterPro" id="IPR037354">
    <property type="entry name" value="Commd2"/>
</dbReference>
<evidence type="ECO:0000259" key="2">
    <source>
        <dbReference type="PROSITE" id="PS51269"/>
    </source>
</evidence>
<organism evidence="3 4">
    <name type="scientific">Ladona fulva</name>
    <name type="common">Scarce chaser dragonfly</name>
    <name type="synonym">Libellula fulva</name>
    <dbReference type="NCBI Taxonomy" id="123851"/>
    <lineage>
        <taxon>Eukaryota</taxon>
        <taxon>Metazoa</taxon>
        <taxon>Ecdysozoa</taxon>
        <taxon>Arthropoda</taxon>
        <taxon>Hexapoda</taxon>
        <taxon>Insecta</taxon>
        <taxon>Pterygota</taxon>
        <taxon>Palaeoptera</taxon>
        <taxon>Odonata</taxon>
        <taxon>Epiprocta</taxon>
        <taxon>Anisoptera</taxon>
        <taxon>Libelluloidea</taxon>
        <taxon>Libellulidae</taxon>
        <taxon>Ladona</taxon>
    </lineage>
</organism>
<dbReference type="InterPro" id="IPR017920">
    <property type="entry name" value="COMM"/>
</dbReference>
<evidence type="ECO:0000313" key="4">
    <source>
        <dbReference type="Proteomes" id="UP000792457"/>
    </source>
</evidence>